<dbReference type="AlphaFoldDB" id="A0A8X6RB53"/>
<name>A0A8X6RB53_TRICX</name>
<protein>
    <submittedName>
        <fullName evidence="1">15-hydroxyprostaglandin dehydrogenase</fullName>
    </submittedName>
</protein>
<dbReference type="EMBL" id="BMAU01021052">
    <property type="protein sequence ID" value="GFX88521.1"/>
    <property type="molecule type" value="Genomic_DNA"/>
</dbReference>
<keyword evidence="2" id="KW-1185">Reference proteome</keyword>
<dbReference type="Proteomes" id="UP000887159">
    <property type="component" value="Unassembled WGS sequence"/>
</dbReference>
<accession>A0A8X6RB53</accession>
<evidence type="ECO:0000313" key="2">
    <source>
        <dbReference type="Proteomes" id="UP000887159"/>
    </source>
</evidence>
<gene>
    <name evidence="1" type="primary">NCL1_52472</name>
    <name evidence="1" type="ORF">TNCV_2279891</name>
</gene>
<proteinExistence type="predicted"/>
<organism evidence="1 2">
    <name type="scientific">Trichonephila clavipes</name>
    <name type="common">Golden silk orbweaver</name>
    <name type="synonym">Nephila clavipes</name>
    <dbReference type="NCBI Taxonomy" id="2585209"/>
    <lineage>
        <taxon>Eukaryota</taxon>
        <taxon>Metazoa</taxon>
        <taxon>Ecdysozoa</taxon>
        <taxon>Arthropoda</taxon>
        <taxon>Chelicerata</taxon>
        <taxon>Arachnida</taxon>
        <taxon>Araneae</taxon>
        <taxon>Araneomorphae</taxon>
        <taxon>Entelegynae</taxon>
        <taxon>Araneoidea</taxon>
        <taxon>Nephilidae</taxon>
        <taxon>Trichonephila</taxon>
    </lineage>
</organism>
<sequence>MPPHGSTLSGLDTLCCSEADGPTNLEQPILNHVQSDTTASAVLTDPTRALQWTILGSRPTMEESENDVGSLEQLLLYVDELYLAVKSPLGDHLGKVLHGVEEYHQRNVGPLRLHAPQLKWTGYHRLWPPDHYTRCAGSVT</sequence>
<evidence type="ECO:0000313" key="1">
    <source>
        <dbReference type="EMBL" id="GFX88521.1"/>
    </source>
</evidence>
<comment type="caution">
    <text evidence="1">The sequence shown here is derived from an EMBL/GenBank/DDBJ whole genome shotgun (WGS) entry which is preliminary data.</text>
</comment>
<reference evidence="1" key="1">
    <citation type="submission" date="2020-08" db="EMBL/GenBank/DDBJ databases">
        <title>Multicomponent nature underlies the extraordinary mechanical properties of spider dragline silk.</title>
        <authorList>
            <person name="Kono N."/>
            <person name="Nakamura H."/>
            <person name="Mori M."/>
            <person name="Yoshida Y."/>
            <person name="Ohtoshi R."/>
            <person name="Malay A.D."/>
            <person name="Moran D.A.P."/>
            <person name="Tomita M."/>
            <person name="Numata K."/>
            <person name="Arakawa K."/>
        </authorList>
    </citation>
    <scope>NUCLEOTIDE SEQUENCE</scope>
</reference>